<comment type="similarity">
    <text evidence="4 15">Belongs to the peptidase M28 family.</text>
</comment>
<evidence type="ECO:0000256" key="14">
    <source>
        <dbReference type="ARBA" id="ARBA00023180"/>
    </source>
</evidence>
<keyword evidence="5" id="KW-0926">Vacuole</keyword>
<evidence type="ECO:0000259" key="18">
    <source>
        <dbReference type="Pfam" id="PF04389"/>
    </source>
</evidence>
<dbReference type="Pfam" id="PF04389">
    <property type="entry name" value="Peptidase_M28"/>
    <property type="match status" value="1"/>
</dbReference>
<evidence type="ECO:0000256" key="13">
    <source>
        <dbReference type="ARBA" id="ARBA00023136"/>
    </source>
</evidence>
<dbReference type="InterPro" id="IPR007484">
    <property type="entry name" value="Peptidase_M28"/>
</dbReference>
<accession>A0AAF0IFW4</accession>
<keyword evidence="12" id="KW-0482">Metalloprotease</keyword>
<feature type="transmembrane region" description="Helical" evidence="17">
    <location>
        <begin position="12"/>
        <end position="36"/>
    </location>
</feature>
<protein>
    <recommendedName>
        <fullName evidence="15">Peptide hydrolase</fullName>
        <ecNumber evidence="15">3.4.-.-</ecNumber>
    </recommendedName>
</protein>
<feature type="domain" description="Vacuolar membrane protease transmembrane" evidence="20">
    <location>
        <begin position="445"/>
        <end position="737"/>
    </location>
</feature>
<reference evidence="21" key="1">
    <citation type="submission" date="2023-03" db="EMBL/GenBank/DDBJ databases">
        <title>Emydomyces testavorans Genome Sequence.</title>
        <authorList>
            <person name="Hoyer L."/>
        </authorList>
    </citation>
    <scope>NUCLEOTIDE SEQUENCE</scope>
    <source>
        <strain evidence="21">16-2883</strain>
    </source>
</reference>
<keyword evidence="13 17" id="KW-0472">Membrane</keyword>
<dbReference type="GO" id="GO:0006508">
    <property type="term" value="P:proteolysis"/>
    <property type="evidence" value="ECO:0007669"/>
    <property type="project" value="UniProtKB-KW"/>
</dbReference>
<dbReference type="InterPro" id="IPR048024">
    <property type="entry name" value="Fxna-like_M28_dom"/>
</dbReference>
<dbReference type="InterPro" id="IPR053975">
    <property type="entry name" value="PFF1_C"/>
</dbReference>
<dbReference type="FunFam" id="3.40.630.10:FF:000057">
    <property type="entry name" value="Vacuolar membrane protease"/>
    <property type="match status" value="1"/>
</dbReference>
<dbReference type="Gene3D" id="3.40.630.10">
    <property type="entry name" value="Zn peptidases"/>
    <property type="match status" value="1"/>
</dbReference>
<dbReference type="GO" id="GO:0005774">
    <property type="term" value="C:vacuolar membrane"/>
    <property type="evidence" value="ECO:0007669"/>
    <property type="project" value="UniProtKB-SubCell"/>
</dbReference>
<keyword evidence="7 17" id="KW-0812">Transmembrane</keyword>
<evidence type="ECO:0000256" key="17">
    <source>
        <dbReference type="SAM" id="Phobius"/>
    </source>
</evidence>
<organism evidence="21 22">
    <name type="scientific">Emydomyces testavorans</name>
    <dbReference type="NCBI Taxonomy" id="2070801"/>
    <lineage>
        <taxon>Eukaryota</taxon>
        <taxon>Fungi</taxon>
        <taxon>Dikarya</taxon>
        <taxon>Ascomycota</taxon>
        <taxon>Pezizomycotina</taxon>
        <taxon>Eurotiomycetes</taxon>
        <taxon>Eurotiomycetidae</taxon>
        <taxon>Onygenales</taxon>
        <taxon>Nannizziopsiaceae</taxon>
        <taxon>Emydomyces</taxon>
    </lineage>
</organism>
<feature type="domain" description="Peptidase M28" evidence="18">
    <location>
        <begin position="167"/>
        <end position="342"/>
    </location>
</feature>
<feature type="transmembrane region" description="Helical" evidence="17">
    <location>
        <begin position="510"/>
        <end position="530"/>
    </location>
</feature>
<dbReference type="InterPro" id="IPR045175">
    <property type="entry name" value="M28_fam"/>
</dbReference>
<keyword evidence="8 15" id="KW-0479">Metal-binding</keyword>
<dbReference type="EMBL" id="CP120627">
    <property type="protein sequence ID" value="WEW55272.1"/>
    <property type="molecule type" value="Genomic_DNA"/>
</dbReference>
<comment type="cofactor">
    <cofactor evidence="1">
        <name>Zn(2+)</name>
        <dbReference type="ChEBI" id="CHEBI:29105"/>
    </cofactor>
</comment>
<dbReference type="InterPro" id="IPR053976">
    <property type="entry name" value="PFF1_TM"/>
</dbReference>
<evidence type="ECO:0000256" key="4">
    <source>
        <dbReference type="ARBA" id="ARBA00010918"/>
    </source>
</evidence>
<dbReference type="SUPFAM" id="SSF53187">
    <property type="entry name" value="Zn-dependent exopeptidases"/>
    <property type="match status" value="1"/>
</dbReference>
<feature type="transmembrane region" description="Helical" evidence="17">
    <location>
        <begin position="392"/>
        <end position="414"/>
    </location>
</feature>
<feature type="transmembrane region" description="Helical" evidence="17">
    <location>
        <begin position="536"/>
        <end position="558"/>
    </location>
</feature>
<keyword evidence="9 15" id="KW-0378">Hydrolase</keyword>
<feature type="region of interest" description="Disordered" evidence="16">
    <location>
        <begin position="589"/>
        <end position="624"/>
    </location>
</feature>
<name>A0AAF0IFW4_9EURO</name>
<evidence type="ECO:0000256" key="12">
    <source>
        <dbReference type="ARBA" id="ARBA00023049"/>
    </source>
</evidence>
<feature type="transmembrane region" description="Helical" evidence="17">
    <location>
        <begin position="478"/>
        <end position="498"/>
    </location>
</feature>
<gene>
    <name evidence="21" type="ORF">PRK78_000701</name>
</gene>
<feature type="transmembrane region" description="Helical" evidence="17">
    <location>
        <begin position="672"/>
        <end position="694"/>
    </location>
</feature>
<dbReference type="GO" id="GO:0046872">
    <property type="term" value="F:metal ion binding"/>
    <property type="evidence" value="ECO:0007669"/>
    <property type="project" value="UniProtKB-KW"/>
</dbReference>
<keyword evidence="14" id="KW-0325">Glycoprotein</keyword>
<evidence type="ECO:0000256" key="3">
    <source>
        <dbReference type="ARBA" id="ARBA00004128"/>
    </source>
</evidence>
<comment type="subcellular location">
    <subcellularLocation>
        <location evidence="3">Vacuole membrane</location>
        <topology evidence="3">Multi-pass membrane protein</topology>
    </subcellularLocation>
</comment>
<dbReference type="Pfam" id="PF22250">
    <property type="entry name" value="PFF1_C"/>
    <property type="match status" value="1"/>
</dbReference>
<sequence length="978" mass="108052">MASTMRRRFNPIAFTPGPVTVISSLVYIALLIPLIVVHHVVPSAPKSNPRGVDLSEAWNDLQQLTGGFHPYNSHRNDEVHEWLLRRIDTILEASRKAHENDATSHAIPDVFVFDDRQSNLTFSGGGVGDKPIAGVYFEGMNIIVYIRGKEEDKENWWDLPHGKPNGKGGVLVNAHYDSVSTGFGATDDGVGVVSILQLLKYFTFPGHEPKKGLVLLLNNGEEDFLNGARAYSQHPLSKYTHTFLNLEGAGAGGRAALFRTTDTEVTKFYQKSPHPFGSVLAADGFKLGLIRSETDYAVFNGVLGLRGLDVAFIEPRARYHTDQDDVRHTSIDSVWHMLSGAIATTEGLVSYSGDDFDGQPAGRGKVNSGVGSSSVWFDLFGSSFAVFRLHTLFAISVTLLVLCPIILFITGIILSKKDKMYLFSIHKAIPETKENVSIQGLRGLFRYPIILLVSSGILIGLSYLLTKVNPFIVHSSRYAVWSMMLSAWVFATWFLSCIADFFRPSALQRAYTFTWQFLIMWVLLVIDTVYENQHGIAAGYFIVFYFAATFLATLLTYLELFALPGKAEYAREQSHLPSLLGSSRSSRIMSASTDEPPLGSNISSHGGIHDGEEEPTESTSLLSGHRRTTFANYTRAGRDLDATDASIHGGYAETGVFGEEQKWSASLPSWSWVLQFLFLGPIVIMFVGQLGLLLTSAMSQVGADGIRMLIVYIGIAALSILLLIPLSPFIHRFTYHVPTFLLLVFIGTLIYNLAAFPFSTENRLKVFFLQELDLDTTQNQVSLTGVDPYIKDIINSLPSASEKPISCDPQPSAGRRKCSWPGLAPNVVTNQPFHKWLSFNISAPKPQNHNNKLTHTRFHISGKNTRACKLKFNTPITDYSIPGSALDDRMPHTVPQGISEIRLWSRTWENAWTVDIAWDAAADAEEGAAELHGRVVCLWSDANQLGAIPALDEIRLFAPPWVAISKLQDGLVEASRGF</sequence>
<feature type="transmembrane region" description="Helical" evidence="17">
    <location>
        <begin position="733"/>
        <end position="754"/>
    </location>
</feature>
<evidence type="ECO:0000256" key="6">
    <source>
        <dbReference type="ARBA" id="ARBA00022670"/>
    </source>
</evidence>
<dbReference type="PANTHER" id="PTHR12147:SF58">
    <property type="entry name" value="VACUOLAR MEMBRANE PROTEASE"/>
    <property type="match status" value="1"/>
</dbReference>
<evidence type="ECO:0000259" key="19">
    <source>
        <dbReference type="Pfam" id="PF22250"/>
    </source>
</evidence>
<feature type="transmembrane region" description="Helical" evidence="17">
    <location>
        <begin position="706"/>
        <end position="726"/>
    </location>
</feature>
<evidence type="ECO:0000313" key="21">
    <source>
        <dbReference type="EMBL" id="WEW55272.1"/>
    </source>
</evidence>
<comment type="function">
    <text evidence="2">May be involved in vacuolar sorting and osmoregulation.</text>
</comment>
<evidence type="ECO:0000256" key="1">
    <source>
        <dbReference type="ARBA" id="ARBA00001947"/>
    </source>
</evidence>
<feature type="transmembrane region" description="Helical" evidence="17">
    <location>
        <begin position="444"/>
        <end position="466"/>
    </location>
</feature>
<evidence type="ECO:0000256" key="10">
    <source>
        <dbReference type="ARBA" id="ARBA00022833"/>
    </source>
</evidence>
<keyword evidence="10 15" id="KW-0862">Zinc</keyword>
<evidence type="ECO:0000256" key="5">
    <source>
        <dbReference type="ARBA" id="ARBA00022554"/>
    </source>
</evidence>
<dbReference type="GO" id="GO:0008235">
    <property type="term" value="F:metalloexopeptidase activity"/>
    <property type="evidence" value="ECO:0007669"/>
    <property type="project" value="InterPro"/>
</dbReference>
<dbReference type="EC" id="3.4.-.-" evidence="15"/>
<evidence type="ECO:0000313" key="22">
    <source>
        <dbReference type="Proteomes" id="UP001219355"/>
    </source>
</evidence>
<dbReference type="Proteomes" id="UP001219355">
    <property type="component" value="Chromosome 1"/>
</dbReference>
<evidence type="ECO:0000256" key="15">
    <source>
        <dbReference type="RuleBase" id="RU361240"/>
    </source>
</evidence>
<evidence type="ECO:0000256" key="16">
    <source>
        <dbReference type="SAM" id="MobiDB-lite"/>
    </source>
</evidence>
<evidence type="ECO:0000256" key="9">
    <source>
        <dbReference type="ARBA" id="ARBA00022801"/>
    </source>
</evidence>
<evidence type="ECO:0000256" key="11">
    <source>
        <dbReference type="ARBA" id="ARBA00022989"/>
    </source>
</evidence>
<dbReference type="CDD" id="cd03875">
    <property type="entry name" value="M28_Fxna_like"/>
    <property type="match status" value="1"/>
</dbReference>
<proteinExistence type="inferred from homology"/>
<keyword evidence="6 15" id="KW-0645">Protease</keyword>
<dbReference type="Pfam" id="PF22251">
    <property type="entry name" value="PFF1_TM"/>
    <property type="match status" value="1"/>
</dbReference>
<keyword evidence="22" id="KW-1185">Reference proteome</keyword>
<dbReference type="AlphaFoldDB" id="A0AAF0IFW4"/>
<evidence type="ECO:0000256" key="7">
    <source>
        <dbReference type="ARBA" id="ARBA00022692"/>
    </source>
</evidence>
<evidence type="ECO:0000256" key="8">
    <source>
        <dbReference type="ARBA" id="ARBA00022723"/>
    </source>
</evidence>
<feature type="domain" description="Vacuolar membrane protease C-terminal" evidence="19">
    <location>
        <begin position="764"/>
        <end position="973"/>
    </location>
</feature>
<dbReference type="PANTHER" id="PTHR12147">
    <property type="entry name" value="METALLOPEPTIDASE M28 FAMILY MEMBER"/>
    <property type="match status" value="1"/>
</dbReference>
<keyword evidence="11 17" id="KW-1133">Transmembrane helix</keyword>
<evidence type="ECO:0000256" key="2">
    <source>
        <dbReference type="ARBA" id="ARBA00003273"/>
    </source>
</evidence>
<evidence type="ECO:0000259" key="20">
    <source>
        <dbReference type="Pfam" id="PF22251"/>
    </source>
</evidence>